<sequence>SVLPVLSTQGKRCRSERHKIFSHDNMSVAHYFALVFAVAVLGGWCFLWIMHVTGIIFGKVRLHRAVSTPSPEDLPGVSIIKPLVGVDPNLYTNIETFFNQSYPSFEILFSVQDESDPALMVVKALMEKYPKVDAKIFIGIKHVGPNGKVNNMVKAYEAAKHDTIVISDSSIKMLPDTLMDMISYLKPDVGLVLQMPYTEHRKGFAAVYEKVYFGTYQARSALGAAAVGINCSTGMSCVFRKDVLEKHGGLAPLGKYLAEDYFICEILTKAGYKSALCSKPALQNSGHYSISHFHQRLVRWSQLRISLLPQLIFLEPLSECMLMGVVASWAVEYVFGISPMAFFLMHVLCWFLCDYCTLTTVENGSLPFSKFEFLVAWLLRECLAFYLTIQSHRTSIVNWRHKKYKVHWGGTIEEI</sequence>
<keyword evidence="6" id="KW-0444">Lipid biosynthesis</keyword>
<evidence type="ECO:0000256" key="8">
    <source>
        <dbReference type="ARBA" id="ARBA00022679"/>
    </source>
</evidence>
<evidence type="ECO:0000256" key="11">
    <source>
        <dbReference type="ARBA" id="ARBA00023034"/>
    </source>
</evidence>
<dbReference type="EC" id="2.4.1.80" evidence="5"/>
<comment type="pathway">
    <text evidence="2">Lipid metabolism; sphingolipid metabolism.</text>
</comment>
<evidence type="ECO:0000256" key="3">
    <source>
        <dbReference type="ARBA" id="ARBA00004991"/>
    </source>
</evidence>
<dbReference type="PANTHER" id="PTHR12726">
    <property type="entry name" value="CERAMIDE GLUCOSYLTRANSFERASE"/>
    <property type="match status" value="1"/>
</dbReference>
<feature type="transmembrane region" description="Helical" evidence="16">
    <location>
        <begin position="31"/>
        <end position="57"/>
    </location>
</feature>
<dbReference type="Pfam" id="PF13506">
    <property type="entry name" value="Glyco_transf_21"/>
    <property type="match status" value="1"/>
</dbReference>
<dbReference type="InterPro" id="IPR025993">
    <property type="entry name" value="Ceramide_glucosylTrfase"/>
</dbReference>
<feature type="non-terminal residue" evidence="17">
    <location>
        <position position="1"/>
    </location>
</feature>
<evidence type="ECO:0000313" key="18">
    <source>
        <dbReference type="Proteomes" id="UP001186944"/>
    </source>
</evidence>
<comment type="catalytic activity">
    <reaction evidence="15">
        <text>N-(9Z-octadecenoyl)-sphing-4-enine + UDP-alpha-D-xylose = beta-D-xylosyl-(1&lt;-&gt;1')-N-(9Z-octadecenoyl)-sphing-4-enine + UDP + H(+)</text>
        <dbReference type="Rhea" id="RHEA:70247"/>
        <dbReference type="ChEBI" id="CHEBI:15378"/>
        <dbReference type="ChEBI" id="CHEBI:57632"/>
        <dbReference type="ChEBI" id="CHEBI:58223"/>
        <dbReference type="ChEBI" id="CHEBI:77996"/>
        <dbReference type="ChEBI" id="CHEBI:189081"/>
    </reaction>
    <physiologicalReaction direction="left-to-right" evidence="15">
        <dbReference type="Rhea" id="RHEA:70248"/>
    </physiologicalReaction>
</comment>
<keyword evidence="8" id="KW-0808">Transferase</keyword>
<comment type="caution">
    <text evidence="17">The sequence shown here is derived from an EMBL/GenBank/DDBJ whole genome shotgun (WGS) entry which is preliminary data.</text>
</comment>
<evidence type="ECO:0000256" key="13">
    <source>
        <dbReference type="ARBA" id="ARBA00023136"/>
    </source>
</evidence>
<keyword evidence="13 16" id="KW-0472">Membrane</keyword>
<accession>A0AA88XVL4</accession>
<dbReference type="EMBL" id="VSWD01000013">
    <property type="protein sequence ID" value="KAK3083877.1"/>
    <property type="molecule type" value="Genomic_DNA"/>
</dbReference>
<organism evidence="17 18">
    <name type="scientific">Pinctada imbricata</name>
    <name type="common">Atlantic pearl-oyster</name>
    <name type="synonym">Pinctada martensii</name>
    <dbReference type="NCBI Taxonomy" id="66713"/>
    <lineage>
        <taxon>Eukaryota</taxon>
        <taxon>Metazoa</taxon>
        <taxon>Spiralia</taxon>
        <taxon>Lophotrochozoa</taxon>
        <taxon>Mollusca</taxon>
        <taxon>Bivalvia</taxon>
        <taxon>Autobranchia</taxon>
        <taxon>Pteriomorphia</taxon>
        <taxon>Pterioida</taxon>
        <taxon>Pterioidea</taxon>
        <taxon>Pteriidae</taxon>
        <taxon>Pinctada</taxon>
    </lineage>
</organism>
<keyword evidence="11" id="KW-0333">Golgi apparatus</keyword>
<evidence type="ECO:0000256" key="15">
    <source>
        <dbReference type="ARBA" id="ARBA00048104"/>
    </source>
</evidence>
<dbReference type="Gene3D" id="3.90.550.10">
    <property type="entry name" value="Spore Coat Polysaccharide Biosynthesis Protein SpsA, Chain A"/>
    <property type="match status" value="1"/>
</dbReference>
<evidence type="ECO:0000256" key="14">
    <source>
        <dbReference type="ARBA" id="ARBA00047869"/>
    </source>
</evidence>
<feature type="transmembrane region" description="Helical" evidence="16">
    <location>
        <begin position="333"/>
        <end position="353"/>
    </location>
</feature>
<evidence type="ECO:0000256" key="1">
    <source>
        <dbReference type="ARBA" id="ARBA00004653"/>
    </source>
</evidence>
<comment type="pathway">
    <text evidence="3">Sphingolipid metabolism.</text>
</comment>
<evidence type="ECO:0000256" key="5">
    <source>
        <dbReference type="ARBA" id="ARBA00012699"/>
    </source>
</evidence>
<evidence type="ECO:0000256" key="2">
    <source>
        <dbReference type="ARBA" id="ARBA00004760"/>
    </source>
</evidence>
<dbReference type="FunFam" id="3.90.550.10:FF:000041">
    <property type="entry name" value="UDP-glucose ceramide glucosyltransferase"/>
    <property type="match status" value="1"/>
</dbReference>
<evidence type="ECO:0000256" key="10">
    <source>
        <dbReference type="ARBA" id="ARBA00022989"/>
    </source>
</evidence>
<dbReference type="GO" id="GO:0008120">
    <property type="term" value="F:ceramide glucosyltransferase activity"/>
    <property type="evidence" value="ECO:0007669"/>
    <property type="project" value="UniProtKB-EC"/>
</dbReference>
<keyword evidence="18" id="KW-1185">Reference proteome</keyword>
<name>A0AA88XVL4_PINIB</name>
<dbReference type="AlphaFoldDB" id="A0AA88XVL4"/>
<evidence type="ECO:0000256" key="7">
    <source>
        <dbReference type="ARBA" id="ARBA00022676"/>
    </source>
</evidence>
<keyword evidence="12" id="KW-0443">Lipid metabolism</keyword>
<keyword evidence="9 16" id="KW-0812">Transmembrane</keyword>
<dbReference type="Proteomes" id="UP001186944">
    <property type="component" value="Unassembled WGS sequence"/>
</dbReference>
<dbReference type="GO" id="GO:0006679">
    <property type="term" value="P:glucosylceramide biosynthetic process"/>
    <property type="evidence" value="ECO:0007669"/>
    <property type="project" value="TreeGrafter"/>
</dbReference>
<dbReference type="PANTHER" id="PTHR12726:SF0">
    <property type="entry name" value="CERAMIDE GLUCOSYLTRANSFERASE"/>
    <property type="match status" value="1"/>
</dbReference>
<evidence type="ECO:0000256" key="4">
    <source>
        <dbReference type="ARBA" id="ARBA00006739"/>
    </source>
</evidence>
<dbReference type="CDD" id="cd02520">
    <property type="entry name" value="Glucosylceramide_synthase"/>
    <property type="match status" value="1"/>
</dbReference>
<comment type="subcellular location">
    <subcellularLocation>
        <location evidence="1">Golgi apparatus membrane</location>
        <topology evidence="1">Multi-pass membrane protein</topology>
    </subcellularLocation>
</comment>
<dbReference type="SUPFAM" id="SSF53448">
    <property type="entry name" value="Nucleotide-diphospho-sugar transferases"/>
    <property type="match status" value="1"/>
</dbReference>
<evidence type="ECO:0000313" key="17">
    <source>
        <dbReference type="EMBL" id="KAK3083877.1"/>
    </source>
</evidence>
<evidence type="ECO:0000256" key="9">
    <source>
        <dbReference type="ARBA" id="ARBA00022692"/>
    </source>
</evidence>
<reference evidence="17" key="1">
    <citation type="submission" date="2019-08" db="EMBL/GenBank/DDBJ databases">
        <title>The improved chromosome-level genome for the pearl oyster Pinctada fucata martensii using PacBio sequencing and Hi-C.</title>
        <authorList>
            <person name="Zheng Z."/>
        </authorList>
    </citation>
    <scope>NUCLEOTIDE SEQUENCE</scope>
    <source>
        <strain evidence="17">ZZ-2019</strain>
        <tissue evidence="17">Adductor muscle</tissue>
    </source>
</reference>
<evidence type="ECO:0000256" key="12">
    <source>
        <dbReference type="ARBA" id="ARBA00023098"/>
    </source>
</evidence>
<proteinExistence type="inferred from homology"/>
<gene>
    <name evidence="17" type="ORF">FSP39_004465</name>
</gene>
<keyword evidence="10 16" id="KW-1133">Transmembrane helix</keyword>
<dbReference type="InterPro" id="IPR029044">
    <property type="entry name" value="Nucleotide-diphossugar_trans"/>
</dbReference>
<evidence type="ECO:0000256" key="6">
    <source>
        <dbReference type="ARBA" id="ARBA00022516"/>
    </source>
</evidence>
<comment type="catalytic activity">
    <reaction evidence="14">
        <text>UDP-alpha-D-xylose + an N-acylsphing-4-enine = a beta-D-xylosyl-(1&lt;-&gt;1')-N-acylsphing-4-enine + UDP + H(+)</text>
        <dbReference type="Rhea" id="RHEA:70243"/>
        <dbReference type="ChEBI" id="CHEBI:15378"/>
        <dbReference type="ChEBI" id="CHEBI:52639"/>
        <dbReference type="ChEBI" id="CHEBI:57632"/>
        <dbReference type="ChEBI" id="CHEBI:58223"/>
        <dbReference type="ChEBI" id="CHEBI:189068"/>
    </reaction>
    <physiologicalReaction direction="left-to-right" evidence="14">
        <dbReference type="Rhea" id="RHEA:70244"/>
    </physiologicalReaction>
</comment>
<comment type="similarity">
    <text evidence="4">Belongs to the glycosyltransferase 2 family.</text>
</comment>
<protein>
    <recommendedName>
        <fullName evidence="5">ceramide glucosyltransferase</fullName>
        <ecNumber evidence="5">2.4.1.80</ecNumber>
    </recommendedName>
</protein>
<keyword evidence="7" id="KW-0328">Glycosyltransferase</keyword>
<dbReference type="GO" id="GO:0000139">
    <property type="term" value="C:Golgi membrane"/>
    <property type="evidence" value="ECO:0007669"/>
    <property type="project" value="UniProtKB-SubCell"/>
</dbReference>
<evidence type="ECO:0000256" key="16">
    <source>
        <dbReference type="SAM" id="Phobius"/>
    </source>
</evidence>